<dbReference type="InterPro" id="IPR004838">
    <property type="entry name" value="NHTrfase_class1_PyrdxlP-BS"/>
</dbReference>
<dbReference type="RefSeq" id="WP_126381282.1">
    <property type="nucleotide sequence ID" value="NZ_LR134350.1"/>
</dbReference>
<dbReference type="GO" id="GO:0030170">
    <property type="term" value="F:pyridoxal phosphate binding"/>
    <property type="evidence" value="ECO:0007669"/>
    <property type="project" value="InterPro"/>
</dbReference>
<gene>
    <name evidence="8" type="primary">aspC</name>
    <name evidence="8" type="ORF">NCTC11636_00202</name>
</gene>
<dbReference type="OrthoDB" id="9763453at2"/>
<dbReference type="InterPro" id="IPR015421">
    <property type="entry name" value="PyrdxlP-dep_Trfase_major"/>
</dbReference>
<evidence type="ECO:0000256" key="4">
    <source>
        <dbReference type="ARBA" id="ARBA00022679"/>
    </source>
</evidence>
<dbReference type="Pfam" id="PF00155">
    <property type="entry name" value="Aminotran_1_2"/>
    <property type="match status" value="1"/>
</dbReference>
<dbReference type="Gene3D" id="3.40.640.10">
    <property type="entry name" value="Type I PLP-dependent aspartate aminotransferase-like (Major domain)"/>
    <property type="match status" value="1"/>
</dbReference>
<dbReference type="GO" id="GO:0008483">
    <property type="term" value="F:transaminase activity"/>
    <property type="evidence" value="ECO:0007669"/>
    <property type="project" value="UniProtKB-KW"/>
</dbReference>
<protein>
    <recommendedName>
        <fullName evidence="6">Aminotransferase</fullName>
        <ecNumber evidence="6">2.6.1.-</ecNumber>
    </recommendedName>
</protein>
<evidence type="ECO:0000256" key="1">
    <source>
        <dbReference type="ARBA" id="ARBA00001933"/>
    </source>
</evidence>
<organism evidence="8 9">
    <name type="scientific">Actinomyces howellii</name>
    <dbReference type="NCBI Taxonomy" id="52771"/>
    <lineage>
        <taxon>Bacteria</taxon>
        <taxon>Bacillati</taxon>
        <taxon>Actinomycetota</taxon>
        <taxon>Actinomycetes</taxon>
        <taxon>Actinomycetales</taxon>
        <taxon>Actinomycetaceae</taxon>
        <taxon>Actinomyces</taxon>
    </lineage>
</organism>
<dbReference type="KEGG" id="ahw:NCTC11636_00202"/>
<dbReference type="Proteomes" id="UP000266895">
    <property type="component" value="Chromosome"/>
</dbReference>
<dbReference type="InterPro" id="IPR050596">
    <property type="entry name" value="AspAT/PAT-like"/>
</dbReference>
<dbReference type="EC" id="2.6.1.-" evidence="6"/>
<dbReference type="CDD" id="cd00609">
    <property type="entry name" value="AAT_like"/>
    <property type="match status" value="1"/>
</dbReference>
<evidence type="ECO:0000259" key="7">
    <source>
        <dbReference type="Pfam" id="PF00155"/>
    </source>
</evidence>
<sequence>MKITQRAAAVQPFHAMSIGARARQIEATGATVSKLSLGEPSFGAPPAVREAARQVMDGRELAYTAAAGLPALRQAIADFYDRRHGVSLSPDRVLVTSGASAGLLLVTALTTEPGDEVVMADPCYPCNRALVETFGGRVLLAPTTASSRYQLDLEAMEAAWTSSTSAVMLATPSNPTGTSIPRTELARICAGAAERDAWRIVDEIYLGLSDPDPAGRPAGTVLDTDPHAVVVSSFSKYFGMTGWRLGWVVLPEELVACAQDLAVNYFLCASTPAQIAALEAFTPESLAVCEQRRVELLARRRLALEGLARLGLEVPVVPDGAFYVYFDVTSTGMGAWEFCTRALEEAHVALTPGRDFGVATAESHVRLSYAASREEISQGLERLSAFLGSLA</sequence>
<name>A0A448HE13_9ACTO</name>
<evidence type="ECO:0000313" key="9">
    <source>
        <dbReference type="Proteomes" id="UP000266895"/>
    </source>
</evidence>
<keyword evidence="4 6" id="KW-0808">Transferase</keyword>
<dbReference type="PANTHER" id="PTHR46383">
    <property type="entry name" value="ASPARTATE AMINOTRANSFERASE"/>
    <property type="match status" value="1"/>
</dbReference>
<evidence type="ECO:0000256" key="2">
    <source>
        <dbReference type="ARBA" id="ARBA00007441"/>
    </source>
</evidence>
<keyword evidence="9" id="KW-1185">Reference proteome</keyword>
<dbReference type="SUPFAM" id="SSF53383">
    <property type="entry name" value="PLP-dependent transferases"/>
    <property type="match status" value="1"/>
</dbReference>
<feature type="domain" description="Aminotransferase class I/classII large" evidence="7">
    <location>
        <begin position="32"/>
        <end position="383"/>
    </location>
</feature>
<evidence type="ECO:0000256" key="6">
    <source>
        <dbReference type="RuleBase" id="RU000481"/>
    </source>
</evidence>
<proteinExistence type="inferred from homology"/>
<evidence type="ECO:0000256" key="5">
    <source>
        <dbReference type="ARBA" id="ARBA00022898"/>
    </source>
</evidence>
<evidence type="ECO:0000256" key="3">
    <source>
        <dbReference type="ARBA" id="ARBA00022576"/>
    </source>
</evidence>
<keyword evidence="3 6" id="KW-0032">Aminotransferase</keyword>
<comment type="similarity">
    <text evidence="2 6">Belongs to the class-I pyridoxal-phosphate-dependent aminotransferase family.</text>
</comment>
<dbReference type="InterPro" id="IPR015424">
    <property type="entry name" value="PyrdxlP-dep_Trfase"/>
</dbReference>
<dbReference type="EMBL" id="LR134350">
    <property type="protein sequence ID" value="VEG25765.1"/>
    <property type="molecule type" value="Genomic_DNA"/>
</dbReference>
<accession>A0A448HE13</accession>
<keyword evidence="5" id="KW-0663">Pyridoxal phosphate</keyword>
<dbReference type="AlphaFoldDB" id="A0A448HE13"/>
<evidence type="ECO:0000313" key="8">
    <source>
        <dbReference type="EMBL" id="VEG25765.1"/>
    </source>
</evidence>
<comment type="cofactor">
    <cofactor evidence="1 6">
        <name>pyridoxal 5'-phosphate</name>
        <dbReference type="ChEBI" id="CHEBI:597326"/>
    </cofactor>
</comment>
<dbReference type="GO" id="GO:0006520">
    <property type="term" value="P:amino acid metabolic process"/>
    <property type="evidence" value="ECO:0007669"/>
    <property type="project" value="InterPro"/>
</dbReference>
<dbReference type="InterPro" id="IPR004839">
    <property type="entry name" value="Aminotransferase_I/II_large"/>
</dbReference>
<dbReference type="PROSITE" id="PS00105">
    <property type="entry name" value="AA_TRANSFER_CLASS_1"/>
    <property type="match status" value="1"/>
</dbReference>
<reference evidence="8 9" key="1">
    <citation type="submission" date="2018-12" db="EMBL/GenBank/DDBJ databases">
        <authorList>
            <consortium name="Pathogen Informatics"/>
        </authorList>
    </citation>
    <scope>NUCLEOTIDE SEQUENCE [LARGE SCALE GENOMIC DNA]</scope>
    <source>
        <strain evidence="8 9">NCTC11636</strain>
    </source>
</reference>
<dbReference type="PANTHER" id="PTHR46383:SF2">
    <property type="entry name" value="AMINOTRANSFERASE"/>
    <property type="match status" value="1"/>
</dbReference>